<name>A0A9P6HJK7_9AGAM</name>
<dbReference type="Proteomes" id="UP000736335">
    <property type="component" value="Unassembled WGS sequence"/>
</dbReference>
<evidence type="ECO:0000256" key="2">
    <source>
        <dbReference type="ARBA" id="ARBA00008807"/>
    </source>
</evidence>
<keyword evidence="4 9" id="KW-0812">Transmembrane</keyword>
<comment type="caution">
    <text evidence="10">The sequence shown here is derived from an EMBL/GenBank/DDBJ whole genome shotgun (WGS) entry which is preliminary data.</text>
</comment>
<comment type="subcellular location">
    <subcellularLocation>
        <location evidence="1">Membrane</location>
        <topology evidence="1">Multi-pass membrane protein</topology>
    </subcellularLocation>
</comment>
<feature type="transmembrane region" description="Helical" evidence="9">
    <location>
        <begin position="93"/>
        <end position="114"/>
    </location>
</feature>
<dbReference type="EMBL" id="WIUZ02000004">
    <property type="protein sequence ID" value="KAF9788244.1"/>
    <property type="molecule type" value="Genomic_DNA"/>
</dbReference>
<keyword evidence="7 9" id="KW-1133">Transmembrane helix</keyword>
<evidence type="ECO:0000256" key="8">
    <source>
        <dbReference type="ARBA" id="ARBA00023136"/>
    </source>
</evidence>
<evidence type="ECO:0000313" key="10">
    <source>
        <dbReference type="EMBL" id="KAF9788244.1"/>
    </source>
</evidence>
<dbReference type="NCBIfam" id="TIGR00728">
    <property type="entry name" value="OPT_sfam"/>
    <property type="match status" value="1"/>
</dbReference>
<evidence type="ECO:0000313" key="11">
    <source>
        <dbReference type="Proteomes" id="UP000736335"/>
    </source>
</evidence>
<keyword evidence="8 9" id="KW-0472">Membrane</keyword>
<gene>
    <name evidence="10" type="ORF">BJ322DRAFT_1001353</name>
</gene>
<reference evidence="10" key="2">
    <citation type="submission" date="2020-11" db="EMBL/GenBank/DDBJ databases">
        <authorList>
            <consortium name="DOE Joint Genome Institute"/>
            <person name="Kuo A."/>
            <person name="Miyauchi S."/>
            <person name="Kiss E."/>
            <person name="Drula E."/>
            <person name="Kohler A."/>
            <person name="Sanchez-Garcia M."/>
            <person name="Andreopoulos B."/>
            <person name="Barry K.W."/>
            <person name="Bonito G."/>
            <person name="Buee M."/>
            <person name="Carver A."/>
            <person name="Chen C."/>
            <person name="Cichocki N."/>
            <person name="Clum A."/>
            <person name="Culley D."/>
            <person name="Crous P.W."/>
            <person name="Fauchery L."/>
            <person name="Girlanda M."/>
            <person name="Hayes R."/>
            <person name="Keri Z."/>
            <person name="Labutti K."/>
            <person name="Lipzen A."/>
            <person name="Lombard V."/>
            <person name="Magnuson J."/>
            <person name="Maillard F."/>
            <person name="Morin E."/>
            <person name="Murat C."/>
            <person name="Nolan M."/>
            <person name="Ohm R."/>
            <person name="Pangilinan J."/>
            <person name="Pereira M."/>
            <person name="Perotto S."/>
            <person name="Peter M."/>
            <person name="Riley R."/>
            <person name="Sitrit Y."/>
            <person name="Stielow B."/>
            <person name="Szollosi G."/>
            <person name="Zifcakova L."/>
            <person name="Stursova M."/>
            <person name="Spatafora J.W."/>
            <person name="Tedersoo L."/>
            <person name="Vaario L.-M."/>
            <person name="Yamada A."/>
            <person name="Yan M."/>
            <person name="Wang P."/>
            <person name="Xu J."/>
            <person name="Bruns T."/>
            <person name="Baldrian P."/>
            <person name="Vilgalys R."/>
            <person name="Henrissat B."/>
            <person name="Grigoriev I.V."/>
            <person name="Hibbett D."/>
            <person name="Nagy L.G."/>
            <person name="Martin F.M."/>
        </authorList>
    </citation>
    <scope>NUCLEOTIDE SEQUENCE</scope>
    <source>
        <strain evidence="10">UH-Tt-Lm1</strain>
    </source>
</reference>
<dbReference type="OrthoDB" id="9986677at2759"/>
<accession>A0A9P6HJK7</accession>
<evidence type="ECO:0000256" key="6">
    <source>
        <dbReference type="ARBA" id="ARBA00022927"/>
    </source>
</evidence>
<protein>
    <submittedName>
        <fullName evidence="10">OPT oligopeptide transporter protein-domain-containing protein</fullName>
    </submittedName>
</protein>
<dbReference type="PANTHER" id="PTHR22601">
    <property type="entry name" value="ISP4 LIKE PROTEIN"/>
    <property type="match status" value="1"/>
</dbReference>
<comment type="similarity">
    <text evidence="2">Belongs to the oligopeptide OPT transporter family.</text>
</comment>
<dbReference type="Pfam" id="PF03169">
    <property type="entry name" value="OPT"/>
    <property type="match status" value="1"/>
</dbReference>
<feature type="transmembrane region" description="Helical" evidence="9">
    <location>
        <begin position="232"/>
        <end position="253"/>
    </location>
</feature>
<keyword evidence="3" id="KW-0813">Transport</keyword>
<feature type="transmembrane region" description="Helical" evidence="9">
    <location>
        <begin position="620"/>
        <end position="637"/>
    </location>
</feature>
<dbReference type="InterPro" id="IPR004648">
    <property type="entry name" value="Oligpept_transpt"/>
</dbReference>
<sequence>ESPYPEVRSAVANFDDPEMPVNTLRAWVIGLFWSVVLSGVNQFFFFRYPTVTVGGLVAQLVSYPMGRLWARFMPKVTVLGVSLNPGPFTIKEHVLVTIMAGVGSGSAYATDIIAVQRVLYKETWSFTYQWLLVMSTQMIGLSAGGIARQLLVAPPSMIWPNTLVICALFNTLHSQKYLAADETGPSRERFFTYAFLSAALWYLVPGYLFQALGMFNWVCWIAPDNTVVNQIFGFRGGLGFSLFTFDWNEIAYIGSPLVTPWWSEANVAAGFILFFWVLIPAIYYTDTWYGKRLPLMSWQPYDNTGAVYDVHRILNQDGTFNLEKYKAYSPLFLSTPFAIAYGLSFASITATIVHSVLHFWKPIRVHLRRSLREQPDIHAKLMSNYRQVPEWWYATLFAVNFAFACISVQLWPTHLPIWALIVGLLIAIVYIVPIGMILAITNRQVGLNVVSELIIGYMLPGRPVAMMIFKTFTYISVSQAMAFTADFKLGHYMKVPPRVIFFSQISSIIVAGTVQLGVQSWMFQNIPNMCSSDQKDQFTCNSTQVFATASVVWGVIGPALQFSHGQIYYGLLWFFLIGAVCPVIGWALSKRYPRSWITYINLVSFRVLFGGVGLIPPATALNYIPWTMVGFVFQYLIRRRRFTFWAKYNYVLSAALDAGTAISVVLVYFCLQYPLNGSIAANSIQRWWGNTVFRNTADWNQRPLIEPTEGTKFG</sequence>
<dbReference type="AlphaFoldDB" id="A0A9P6HJK7"/>
<dbReference type="GO" id="GO:0015031">
    <property type="term" value="P:protein transport"/>
    <property type="evidence" value="ECO:0007669"/>
    <property type="project" value="UniProtKB-KW"/>
</dbReference>
<feature type="transmembrane region" description="Helical" evidence="9">
    <location>
        <begin position="567"/>
        <end position="589"/>
    </location>
</feature>
<dbReference type="GO" id="GO:0016020">
    <property type="term" value="C:membrane"/>
    <property type="evidence" value="ECO:0007669"/>
    <property type="project" value="UniProtKB-SubCell"/>
</dbReference>
<evidence type="ECO:0000256" key="7">
    <source>
        <dbReference type="ARBA" id="ARBA00022989"/>
    </source>
</evidence>
<evidence type="ECO:0000256" key="9">
    <source>
        <dbReference type="SAM" id="Phobius"/>
    </source>
</evidence>
<feature type="transmembrane region" description="Helical" evidence="9">
    <location>
        <begin position="596"/>
        <end position="614"/>
    </location>
</feature>
<feature type="transmembrane region" description="Helical" evidence="9">
    <location>
        <begin position="391"/>
        <end position="411"/>
    </location>
</feature>
<keyword evidence="5" id="KW-0571">Peptide transport</keyword>
<feature type="transmembrane region" description="Helical" evidence="9">
    <location>
        <begin position="24"/>
        <end position="46"/>
    </location>
</feature>
<proteinExistence type="inferred from homology"/>
<evidence type="ECO:0000256" key="5">
    <source>
        <dbReference type="ARBA" id="ARBA00022856"/>
    </source>
</evidence>
<feature type="transmembrane region" description="Helical" evidence="9">
    <location>
        <begin position="265"/>
        <end position="284"/>
    </location>
</feature>
<evidence type="ECO:0000256" key="4">
    <source>
        <dbReference type="ARBA" id="ARBA00022692"/>
    </source>
</evidence>
<evidence type="ECO:0000256" key="3">
    <source>
        <dbReference type="ARBA" id="ARBA00022448"/>
    </source>
</evidence>
<feature type="transmembrane region" description="Helical" evidence="9">
    <location>
        <begin position="649"/>
        <end position="669"/>
    </location>
</feature>
<feature type="non-terminal residue" evidence="10">
    <location>
        <position position="1"/>
    </location>
</feature>
<feature type="transmembrane region" description="Helical" evidence="9">
    <location>
        <begin position="499"/>
        <end position="518"/>
    </location>
</feature>
<feature type="transmembrane region" description="Helical" evidence="9">
    <location>
        <begin position="126"/>
        <end position="146"/>
    </location>
</feature>
<feature type="transmembrane region" description="Helical" evidence="9">
    <location>
        <begin position="190"/>
        <end position="212"/>
    </location>
</feature>
<dbReference type="GO" id="GO:0035673">
    <property type="term" value="F:oligopeptide transmembrane transporter activity"/>
    <property type="evidence" value="ECO:0007669"/>
    <property type="project" value="InterPro"/>
</dbReference>
<evidence type="ECO:0000256" key="1">
    <source>
        <dbReference type="ARBA" id="ARBA00004141"/>
    </source>
</evidence>
<keyword evidence="6" id="KW-0653">Protein transport</keyword>
<feature type="transmembrane region" description="Helical" evidence="9">
    <location>
        <begin position="417"/>
        <end position="438"/>
    </location>
</feature>
<dbReference type="InterPro" id="IPR004813">
    <property type="entry name" value="OPT"/>
</dbReference>
<feature type="transmembrane region" description="Helical" evidence="9">
    <location>
        <begin position="338"/>
        <end position="360"/>
    </location>
</feature>
<reference evidence="10" key="1">
    <citation type="journal article" date="2020" name="Nat. Commun.">
        <title>Large-scale genome sequencing of mycorrhizal fungi provides insights into the early evolution of symbiotic traits.</title>
        <authorList>
            <person name="Miyauchi S."/>
            <person name="Kiss E."/>
            <person name="Kuo A."/>
            <person name="Drula E."/>
            <person name="Kohler A."/>
            <person name="Sanchez-Garcia M."/>
            <person name="Morin E."/>
            <person name="Andreopoulos B."/>
            <person name="Barry K.W."/>
            <person name="Bonito G."/>
            <person name="Buee M."/>
            <person name="Carver A."/>
            <person name="Chen C."/>
            <person name="Cichocki N."/>
            <person name="Clum A."/>
            <person name="Culley D."/>
            <person name="Crous P.W."/>
            <person name="Fauchery L."/>
            <person name="Girlanda M."/>
            <person name="Hayes R.D."/>
            <person name="Keri Z."/>
            <person name="LaButti K."/>
            <person name="Lipzen A."/>
            <person name="Lombard V."/>
            <person name="Magnuson J."/>
            <person name="Maillard F."/>
            <person name="Murat C."/>
            <person name="Nolan M."/>
            <person name="Ohm R.A."/>
            <person name="Pangilinan J."/>
            <person name="Pereira M.F."/>
            <person name="Perotto S."/>
            <person name="Peter M."/>
            <person name="Pfister S."/>
            <person name="Riley R."/>
            <person name="Sitrit Y."/>
            <person name="Stielow J.B."/>
            <person name="Szollosi G."/>
            <person name="Zifcakova L."/>
            <person name="Stursova M."/>
            <person name="Spatafora J.W."/>
            <person name="Tedersoo L."/>
            <person name="Vaario L.M."/>
            <person name="Yamada A."/>
            <person name="Yan M."/>
            <person name="Wang P."/>
            <person name="Xu J."/>
            <person name="Bruns T."/>
            <person name="Baldrian P."/>
            <person name="Vilgalys R."/>
            <person name="Dunand C."/>
            <person name="Henrissat B."/>
            <person name="Grigoriev I.V."/>
            <person name="Hibbett D."/>
            <person name="Nagy L.G."/>
            <person name="Martin F.M."/>
        </authorList>
    </citation>
    <scope>NUCLEOTIDE SEQUENCE</scope>
    <source>
        <strain evidence="10">UH-Tt-Lm1</strain>
    </source>
</reference>
<organism evidence="10 11">
    <name type="scientific">Thelephora terrestris</name>
    <dbReference type="NCBI Taxonomy" id="56493"/>
    <lineage>
        <taxon>Eukaryota</taxon>
        <taxon>Fungi</taxon>
        <taxon>Dikarya</taxon>
        <taxon>Basidiomycota</taxon>
        <taxon>Agaricomycotina</taxon>
        <taxon>Agaricomycetes</taxon>
        <taxon>Thelephorales</taxon>
        <taxon>Thelephoraceae</taxon>
        <taxon>Thelephora</taxon>
    </lineage>
</organism>
<keyword evidence="11" id="KW-1185">Reference proteome</keyword>
<dbReference type="NCBIfam" id="TIGR00727">
    <property type="entry name" value="ISP4_OPT"/>
    <property type="match status" value="1"/>
</dbReference>